<feature type="compositionally biased region" description="Polar residues" evidence="3">
    <location>
        <begin position="1"/>
        <end position="19"/>
    </location>
</feature>
<dbReference type="OrthoDB" id="1730060at2759"/>
<evidence type="ECO:0000313" key="4">
    <source>
        <dbReference type="EMBL" id="GFZ15573.1"/>
    </source>
</evidence>
<accession>A0A7J0GXN3</accession>
<dbReference type="Proteomes" id="UP000585474">
    <property type="component" value="Unassembled WGS sequence"/>
</dbReference>
<gene>
    <name evidence="4" type="ORF">Acr_24g0017630</name>
</gene>
<feature type="region of interest" description="Disordered" evidence="3">
    <location>
        <begin position="128"/>
        <end position="147"/>
    </location>
</feature>
<comment type="subcellular location">
    <subcellularLocation>
        <location evidence="1">Membrane</location>
        <topology evidence="1">Multi-pass membrane protein</topology>
    </subcellularLocation>
</comment>
<comment type="similarity">
    <text evidence="2">Belongs to the MscS (TC 1.A.23) family.</text>
</comment>
<sequence length="286" mass="31465">MDATNANGKSSRSGEISMTESKKASPAHAGGGEVVVVIPGEPTNDSHSVAPTAPRSSCPSPEIARFSPNPSPNKPPKIPTNETFTRRKSLTRSAFSKPKSRFGEQSVPIDSNLIEQVSSAMQQRAFSPNTDLSNRASPVNKMEPTSSFRSNTIKEGLMRAISITHRTPLMASPGAQMIERTNSTNHMSFRIKKKGKGGKEEELIDVNKLYRMKQEKVSAWTMKVLVDVISSSGLSTISNDIDENFYEGDEQVDKEITNEMEAIAAAYHIFKNVAHTDYRYISIRMI</sequence>
<dbReference type="GO" id="GO:0005886">
    <property type="term" value="C:plasma membrane"/>
    <property type="evidence" value="ECO:0007669"/>
    <property type="project" value="TreeGrafter"/>
</dbReference>
<evidence type="ECO:0000256" key="3">
    <source>
        <dbReference type="SAM" id="MobiDB-lite"/>
    </source>
</evidence>
<dbReference type="EMBL" id="BJWL01000024">
    <property type="protein sequence ID" value="GFZ15573.1"/>
    <property type="molecule type" value="Genomic_DNA"/>
</dbReference>
<proteinExistence type="inferred from homology"/>
<feature type="compositionally biased region" description="Polar residues" evidence="3">
    <location>
        <begin position="43"/>
        <end position="59"/>
    </location>
</feature>
<dbReference type="InterPro" id="IPR016688">
    <property type="entry name" value="MscS-like_plants/fungi"/>
</dbReference>
<dbReference type="AlphaFoldDB" id="A0A7J0GXN3"/>
<dbReference type="PANTHER" id="PTHR31618:SF20">
    <property type="entry name" value="MECHANOSENSITIVE ION CHANNEL PROTEIN 10"/>
    <property type="match status" value="1"/>
</dbReference>
<evidence type="ECO:0000313" key="5">
    <source>
        <dbReference type="Proteomes" id="UP000585474"/>
    </source>
</evidence>
<organism evidence="4 5">
    <name type="scientific">Actinidia rufa</name>
    <dbReference type="NCBI Taxonomy" id="165716"/>
    <lineage>
        <taxon>Eukaryota</taxon>
        <taxon>Viridiplantae</taxon>
        <taxon>Streptophyta</taxon>
        <taxon>Embryophyta</taxon>
        <taxon>Tracheophyta</taxon>
        <taxon>Spermatophyta</taxon>
        <taxon>Magnoliopsida</taxon>
        <taxon>eudicotyledons</taxon>
        <taxon>Gunneridae</taxon>
        <taxon>Pentapetalae</taxon>
        <taxon>asterids</taxon>
        <taxon>Ericales</taxon>
        <taxon>Actinidiaceae</taxon>
        <taxon>Actinidia</taxon>
    </lineage>
</organism>
<evidence type="ECO:0000256" key="1">
    <source>
        <dbReference type="ARBA" id="ARBA00004141"/>
    </source>
</evidence>
<keyword evidence="5" id="KW-1185">Reference proteome</keyword>
<comment type="caution">
    <text evidence="4">The sequence shown here is derived from an EMBL/GenBank/DDBJ whole genome shotgun (WGS) entry which is preliminary data.</text>
</comment>
<dbReference type="PANTHER" id="PTHR31618">
    <property type="entry name" value="MECHANOSENSITIVE ION CHANNEL PROTEIN 5"/>
    <property type="match status" value="1"/>
</dbReference>
<evidence type="ECO:0000256" key="2">
    <source>
        <dbReference type="ARBA" id="ARBA00008017"/>
    </source>
</evidence>
<dbReference type="GO" id="GO:0006820">
    <property type="term" value="P:monoatomic anion transport"/>
    <property type="evidence" value="ECO:0007669"/>
    <property type="project" value="TreeGrafter"/>
</dbReference>
<reference evidence="4 5" key="1">
    <citation type="submission" date="2019-07" db="EMBL/GenBank/DDBJ databases">
        <title>De Novo Assembly of kiwifruit Actinidia rufa.</title>
        <authorList>
            <person name="Sugita-Konishi S."/>
            <person name="Sato K."/>
            <person name="Mori E."/>
            <person name="Abe Y."/>
            <person name="Kisaki G."/>
            <person name="Hamano K."/>
            <person name="Suezawa K."/>
            <person name="Otani M."/>
            <person name="Fukuda T."/>
            <person name="Manabe T."/>
            <person name="Gomi K."/>
            <person name="Tabuchi M."/>
            <person name="Akimitsu K."/>
            <person name="Kataoka I."/>
        </authorList>
    </citation>
    <scope>NUCLEOTIDE SEQUENCE [LARGE SCALE GENOMIC DNA]</scope>
    <source>
        <strain evidence="5">cv. Fuchu</strain>
    </source>
</reference>
<dbReference type="GO" id="GO:0050982">
    <property type="term" value="P:detection of mechanical stimulus"/>
    <property type="evidence" value="ECO:0007669"/>
    <property type="project" value="TreeGrafter"/>
</dbReference>
<feature type="region of interest" description="Disordered" evidence="3">
    <location>
        <begin position="1"/>
        <end position="82"/>
    </location>
</feature>
<protein>
    <submittedName>
        <fullName evidence="4">Mechanosensitive channel of small conductance-like 10</fullName>
    </submittedName>
</protein>
<dbReference type="GO" id="GO:0008381">
    <property type="term" value="F:mechanosensitive monoatomic ion channel activity"/>
    <property type="evidence" value="ECO:0007669"/>
    <property type="project" value="TreeGrafter"/>
</dbReference>
<feature type="compositionally biased region" description="Pro residues" evidence="3">
    <location>
        <begin position="69"/>
        <end position="78"/>
    </location>
</feature>
<name>A0A7J0GXN3_9ERIC</name>